<evidence type="ECO:0000313" key="3">
    <source>
        <dbReference type="Proteomes" id="UP000799779"/>
    </source>
</evidence>
<reference evidence="2" key="1">
    <citation type="journal article" date="2020" name="Stud. Mycol.">
        <title>101 Dothideomycetes genomes: a test case for predicting lifestyles and emergence of pathogens.</title>
        <authorList>
            <person name="Haridas S."/>
            <person name="Albert R."/>
            <person name="Binder M."/>
            <person name="Bloem J."/>
            <person name="Labutti K."/>
            <person name="Salamov A."/>
            <person name="Andreopoulos B."/>
            <person name="Baker S."/>
            <person name="Barry K."/>
            <person name="Bills G."/>
            <person name="Bluhm B."/>
            <person name="Cannon C."/>
            <person name="Castanera R."/>
            <person name="Culley D."/>
            <person name="Daum C."/>
            <person name="Ezra D."/>
            <person name="Gonzalez J."/>
            <person name="Henrissat B."/>
            <person name="Kuo A."/>
            <person name="Liang C."/>
            <person name="Lipzen A."/>
            <person name="Lutzoni F."/>
            <person name="Magnuson J."/>
            <person name="Mondo S."/>
            <person name="Nolan M."/>
            <person name="Ohm R."/>
            <person name="Pangilinan J."/>
            <person name="Park H.-J."/>
            <person name="Ramirez L."/>
            <person name="Alfaro M."/>
            <person name="Sun H."/>
            <person name="Tritt A."/>
            <person name="Yoshinaga Y."/>
            <person name="Zwiers L.-H."/>
            <person name="Turgeon B."/>
            <person name="Goodwin S."/>
            <person name="Spatafora J."/>
            <person name="Crous P."/>
            <person name="Grigoriev I."/>
        </authorList>
    </citation>
    <scope>NUCLEOTIDE SEQUENCE</scope>
    <source>
        <strain evidence="2">CBS 123094</strain>
    </source>
</reference>
<evidence type="ECO:0000256" key="1">
    <source>
        <dbReference type="SAM" id="MobiDB-lite"/>
    </source>
</evidence>
<dbReference type="AlphaFoldDB" id="A0A6A5WMD8"/>
<proteinExistence type="predicted"/>
<dbReference type="EMBL" id="ML977576">
    <property type="protein sequence ID" value="KAF2002667.1"/>
    <property type="molecule type" value="Genomic_DNA"/>
</dbReference>
<dbReference type="OrthoDB" id="3684516at2759"/>
<gene>
    <name evidence="2" type="ORF">P154DRAFT_520784</name>
</gene>
<organism evidence="2 3">
    <name type="scientific">Amniculicola lignicola CBS 123094</name>
    <dbReference type="NCBI Taxonomy" id="1392246"/>
    <lineage>
        <taxon>Eukaryota</taxon>
        <taxon>Fungi</taxon>
        <taxon>Dikarya</taxon>
        <taxon>Ascomycota</taxon>
        <taxon>Pezizomycotina</taxon>
        <taxon>Dothideomycetes</taxon>
        <taxon>Pleosporomycetidae</taxon>
        <taxon>Pleosporales</taxon>
        <taxon>Amniculicolaceae</taxon>
        <taxon>Amniculicola</taxon>
    </lineage>
</organism>
<protein>
    <submittedName>
        <fullName evidence="2">Uncharacterized protein</fullName>
    </submittedName>
</protein>
<feature type="region of interest" description="Disordered" evidence="1">
    <location>
        <begin position="91"/>
        <end position="124"/>
    </location>
</feature>
<sequence>MRLYNRGSLYSAYSPLLWDVKLVAKVHHEEARDSTTSFSLGPIYTQQAAASTTTGFPNPTTRATLIEQDEEITALPTPTIKLPKRKISGFLRPSSNSAKTKQADKDIPGTTSQETAKDVAQPVNEKKPKSRFAIWASKIKVSFRSLKIKRQSRGSTQPRPLVISGPTDFVHEATWSGEPLRTPVAVGIETVAEDVVQDDAESEWEDVEESRIFNQMSKQLS</sequence>
<evidence type="ECO:0000313" key="2">
    <source>
        <dbReference type="EMBL" id="KAF2002667.1"/>
    </source>
</evidence>
<accession>A0A6A5WMD8</accession>
<dbReference type="Proteomes" id="UP000799779">
    <property type="component" value="Unassembled WGS sequence"/>
</dbReference>
<name>A0A6A5WMD8_9PLEO</name>
<keyword evidence="3" id="KW-1185">Reference proteome</keyword>